<dbReference type="Pfam" id="PF01569">
    <property type="entry name" value="PAP2"/>
    <property type="match status" value="1"/>
</dbReference>
<reference evidence="8" key="1">
    <citation type="submission" date="2020-05" db="EMBL/GenBank/DDBJ databases">
        <title>Phylogenomic resolution of chytrid fungi.</title>
        <authorList>
            <person name="Stajich J.E."/>
            <person name="Amses K."/>
            <person name="Simmons R."/>
            <person name="Seto K."/>
            <person name="Myers J."/>
            <person name="Bonds A."/>
            <person name="Quandt C.A."/>
            <person name="Barry K."/>
            <person name="Liu P."/>
            <person name="Grigoriev I."/>
            <person name="Longcore J.E."/>
            <person name="James T.Y."/>
        </authorList>
    </citation>
    <scope>NUCLEOTIDE SEQUENCE</scope>
    <source>
        <strain evidence="8">JEL0379</strain>
    </source>
</reference>
<keyword evidence="6" id="KW-0256">Endoplasmic reticulum</keyword>
<evidence type="ECO:0000256" key="3">
    <source>
        <dbReference type="ARBA" id="ARBA00022801"/>
    </source>
</evidence>
<comment type="catalytic activity">
    <reaction evidence="6">
        <text>a di-trans,poly-cis-dolichyl diphosphate + H2O = a di-trans,poly-cis-dolichyl phosphate + phosphate + H(+)</text>
        <dbReference type="Rhea" id="RHEA:14385"/>
        <dbReference type="Rhea" id="RHEA-COMP:19498"/>
        <dbReference type="Rhea" id="RHEA-COMP:19506"/>
        <dbReference type="ChEBI" id="CHEBI:15377"/>
        <dbReference type="ChEBI" id="CHEBI:15378"/>
        <dbReference type="ChEBI" id="CHEBI:43474"/>
        <dbReference type="ChEBI" id="CHEBI:57497"/>
        <dbReference type="ChEBI" id="CHEBI:57683"/>
        <dbReference type="EC" id="3.6.1.43"/>
    </reaction>
</comment>
<comment type="caution">
    <text evidence="8">The sequence shown here is derived from an EMBL/GenBank/DDBJ whole genome shotgun (WGS) entry which is preliminary data.</text>
</comment>
<keyword evidence="9" id="KW-1185">Reference proteome</keyword>
<dbReference type="GO" id="GO:0008610">
    <property type="term" value="P:lipid biosynthetic process"/>
    <property type="evidence" value="ECO:0007669"/>
    <property type="project" value="TreeGrafter"/>
</dbReference>
<feature type="transmembrane region" description="Helical" evidence="6">
    <location>
        <begin position="123"/>
        <end position="142"/>
    </location>
</feature>
<evidence type="ECO:0000313" key="8">
    <source>
        <dbReference type="EMBL" id="KAJ3177282.1"/>
    </source>
</evidence>
<protein>
    <recommendedName>
        <fullName evidence="6">Dolichyldiphosphatase</fullName>
        <ecNumber evidence="6">3.6.1.43</ecNumber>
    </recommendedName>
</protein>
<dbReference type="InterPro" id="IPR036938">
    <property type="entry name" value="PAP2/HPO_sf"/>
</dbReference>
<dbReference type="EMBL" id="JADGJQ010000034">
    <property type="protein sequence ID" value="KAJ3177282.1"/>
    <property type="molecule type" value="Genomic_DNA"/>
</dbReference>
<dbReference type="PANTHER" id="PTHR11247:SF1">
    <property type="entry name" value="DOLICHYLDIPHOSPHATASE 1"/>
    <property type="match status" value="1"/>
</dbReference>
<keyword evidence="3 6" id="KW-0378">Hydrolase</keyword>
<accession>A0AAD5TJE4</accession>
<dbReference type="GO" id="GO:0005789">
    <property type="term" value="C:endoplasmic reticulum membrane"/>
    <property type="evidence" value="ECO:0007669"/>
    <property type="project" value="UniProtKB-SubCell"/>
</dbReference>
<dbReference type="SMART" id="SM00014">
    <property type="entry name" value="acidPPc"/>
    <property type="match status" value="1"/>
</dbReference>
<dbReference type="GO" id="GO:0006487">
    <property type="term" value="P:protein N-linked glycosylation"/>
    <property type="evidence" value="ECO:0007669"/>
    <property type="project" value="UniProtKB-UniRule"/>
</dbReference>
<dbReference type="InterPro" id="IPR000326">
    <property type="entry name" value="PAP2/HPO"/>
</dbReference>
<comment type="similarity">
    <text evidence="6">Belongs to the dolichyldiphosphatase family.</text>
</comment>
<dbReference type="InterPro" id="IPR039667">
    <property type="entry name" value="Dolichyldiphosphatase_PAP2"/>
</dbReference>
<evidence type="ECO:0000256" key="2">
    <source>
        <dbReference type="ARBA" id="ARBA00022692"/>
    </source>
</evidence>
<comment type="function">
    <text evidence="6">Required for efficient N-glycosylation. Necessary for maintaining optimal levels of dolichol-linked oligosaccharides. Hydrolyzes dolichyl pyrophosphate at a very high rate and dolichyl monophosphate at a much lower rate. Does not act on phosphatidate.</text>
</comment>
<proteinExistence type="inferred from homology"/>
<gene>
    <name evidence="8" type="ORF">HDU87_004533</name>
</gene>
<evidence type="ECO:0000313" key="9">
    <source>
        <dbReference type="Proteomes" id="UP001212152"/>
    </source>
</evidence>
<evidence type="ECO:0000256" key="6">
    <source>
        <dbReference type="RuleBase" id="RU367078"/>
    </source>
</evidence>
<evidence type="ECO:0000256" key="1">
    <source>
        <dbReference type="ARBA" id="ARBA00004141"/>
    </source>
</evidence>
<dbReference type="AlphaFoldDB" id="A0AAD5TJE4"/>
<dbReference type="Proteomes" id="UP001212152">
    <property type="component" value="Unassembled WGS sequence"/>
</dbReference>
<comment type="subcellular location">
    <subcellularLocation>
        <location evidence="6">Endoplasmic reticulum membrane</location>
        <topology evidence="6">Multi-pass membrane protein</topology>
    </subcellularLocation>
    <subcellularLocation>
        <location evidence="1">Membrane</location>
        <topology evidence="1">Multi-pass membrane protein</topology>
    </subcellularLocation>
</comment>
<evidence type="ECO:0000259" key="7">
    <source>
        <dbReference type="SMART" id="SM00014"/>
    </source>
</evidence>
<feature type="transmembrane region" description="Helical" evidence="6">
    <location>
        <begin position="31"/>
        <end position="52"/>
    </location>
</feature>
<keyword evidence="2 6" id="KW-0812">Transmembrane</keyword>
<dbReference type="PANTHER" id="PTHR11247">
    <property type="entry name" value="PALMITOYL-PROTEIN THIOESTERASE/DOLICHYLDIPHOSPHATASE 1"/>
    <property type="match status" value="1"/>
</dbReference>
<name>A0AAD5TJE4_9FUNG</name>
<dbReference type="SUPFAM" id="SSF48317">
    <property type="entry name" value="Acid phosphatase/Vanadium-dependent haloperoxidase"/>
    <property type="match status" value="1"/>
</dbReference>
<comment type="pathway">
    <text evidence="6">Protein modification; protein glycosylation.</text>
</comment>
<evidence type="ECO:0000256" key="4">
    <source>
        <dbReference type="ARBA" id="ARBA00022989"/>
    </source>
</evidence>
<keyword evidence="5 6" id="KW-0472">Membrane</keyword>
<dbReference type="Gene3D" id="1.20.144.10">
    <property type="entry name" value="Phosphatidic acid phosphatase type 2/haloperoxidase"/>
    <property type="match status" value="1"/>
</dbReference>
<sequence>MSLEDPPGLRPLASVSLTHVQFDPADPIGMLMAYISLAPLALLISYATLIAFRRDLATCLMLLGQLTNEGVNFVAKRIVREARPTEYLGNGYGMPSSHSQFVAFFAAYVTIYSVKRLKFGHAAWKPLICAGAIIMAGLVAYSRIRLSYHTSKQVIVGLTVGTLFAFIWDIIAHSVLIPAIDLDSPLARWLLIKDTSTIPNVLMFEYETATAEMKRIRSAEAARKKK</sequence>
<dbReference type="CDD" id="cd03382">
    <property type="entry name" value="PAP2_dolichyldiphosphatase"/>
    <property type="match status" value="1"/>
</dbReference>
<feature type="domain" description="Phosphatidic acid phosphatase type 2/haloperoxidase" evidence="7">
    <location>
        <begin position="58"/>
        <end position="169"/>
    </location>
</feature>
<evidence type="ECO:0000256" key="5">
    <source>
        <dbReference type="ARBA" id="ARBA00023136"/>
    </source>
</evidence>
<feature type="transmembrane region" description="Helical" evidence="6">
    <location>
        <begin position="154"/>
        <end position="180"/>
    </location>
</feature>
<dbReference type="EC" id="3.6.1.43" evidence="6"/>
<organism evidence="8 9">
    <name type="scientific">Geranomyces variabilis</name>
    <dbReference type="NCBI Taxonomy" id="109894"/>
    <lineage>
        <taxon>Eukaryota</taxon>
        <taxon>Fungi</taxon>
        <taxon>Fungi incertae sedis</taxon>
        <taxon>Chytridiomycota</taxon>
        <taxon>Chytridiomycota incertae sedis</taxon>
        <taxon>Chytridiomycetes</taxon>
        <taxon>Spizellomycetales</taxon>
        <taxon>Powellomycetaceae</taxon>
        <taxon>Geranomyces</taxon>
    </lineage>
</organism>
<keyword evidence="4 6" id="KW-1133">Transmembrane helix</keyword>
<dbReference type="GO" id="GO:0047874">
    <property type="term" value="F:dolichyldiphosphatase activity"/>
    <property type="evidence" value="ECO:0007669"/>
    <property type="project" value="UniProtKB-UniRule"/>
</dbReference>